<keyword evidence="3 11" id="KW-0533">Nickel</keyword>
<dbReference type="EC" id="1.13.11.53" evidence="11"/>
<organism evidence="13 14">
    <name type="scientific">Neolecta irregularis (strain DAH-3)</name>
    <dbReference type="NCBI Taxonomy" id="1198029"/>
    <lineage>
        <taxon>Eukaryota</taxon>
        <taxon>Fungi</taxon>
        <taxon>Dikarya</taxon>
        <taxon>Ascomycota</taxon>
        <taxon>Taphrinomycotina</taxon>
        <taxon>Neolectales</taxon>
        <taxon>Neolectaceae</taxon>
        <taxon>Neolecta</taxon>
    </lineage>
</organism>
<dbReference type="PANTHER" id="PTHR23418">
    <property type="entry name" value="ACIREDUCTONE DIOXYGENASE"/>
    <property type="match status" value="1"/>
</dbReference>
<dbReference type="HAMAP" id="MF_03154">
    <property type="entry name" value="Salvage_MtnD_euk"/>
    <property type="match status" value="1"/>
</dbReference>
<dbReference type="OrthoDB" id="1867259at2759"/>
<evidence type="ECO:0000313" key="13">
    <source>
        <dbReference type="EMBL" id="OLL25774.1"/>
    </source>
</evidence>
<sequence>MGHPCHFWFSPDMRAFYLQDEPDNPKNYNDSGTSVSAEELRNTIAVETWHFEGPDAMNLIDEMAEKRGYTSRDRVIISPQSMGDKFETMCKKFYQEHLHEDEEIRYITGGEGFFDVRSIDDKWIRIVVSTGDFIILPAGIYHRFTPSNKNHTEATRLFQSYPKWNSISRPEGDKIEVSSLSAPFSFHPVVWFLATFPFLTSIAFALLVCIHANISMEWLKPPTNLL</sequence>
<dbReference type="GO" id="GO:0005506">
    <property type="term" value="F:iron ion binding"/>
    <property type="evidence" value="ECO:0007669"/>
    <property type="project" value="UniProtKB-UniRule"/>
</dbReference>
<keyword evidence="14" id="KW-1185">Reference proteome</keyword>
<keyword evidence="4 11" id="KW-0028">Amino-acid biosynthesis</keyword>
<dbReference type="Proteomes" id="UP000186594">
    <property type="component" value="Unassembled WGS sequence"/>
</dbReference>
<accession>A0A1U7LSZ9</accession>
<evidence type="ECO:0000256" key="6">
    <source>
        <dbReference type="ARBA" id="ARBA00022964"/>
    </source>
</evidence>
<evidence type="ECO:0000256" key="1">
    <source>
        <dbReference type="ARBA" id="ARBA00000428"/>
    </source>
</evidence>
<keyword evidence="2 11" id="KW-0963">Cytoplasm</keyword>
<feature type="binding site" evidence="11">
    <location>
        <position position="99"/>
    </location>
    <ligand>
        <name>Fe(2+)</name>
        <dbReference type="ChEBI" id="CHEBI:29033"/>
        <note>for iron-dependent acireductone dioxygenase activity</note>
    </ligand>
</feature>
<comment type="subcellular location">
    <subcellularLocation>
        <location evidence="11">Cytoplasm</location>
    </subcellularLocation>
    <subcellularLocation>
        <location evidence="11">Nucleus</location>
    </subcellularLocation>
</comment>
<protein>
    <recommendedName>
        <fullName evidence="11">Acireductone dioxygenase</fullName>
    </recommendedName>
    <alternativeName>
        <fullName evidence="11">Acireductone dioxygenase (Fe(2+)-requiring)</fullName>
        <shortName evidence="11">ARD'</shortName>
        <shortName evidence="11">Fe-ARD</shortName>
        <ecNumber evidence="11">1.13.11.54</ecNumber>
    </alternativeName>
    <alternativeName>
        <fullName evidence="11">Acireductone dioxygenase (Ni(2+)-requiring)</fullName>
        <shortName evidence="11">ARD</shortName>
        <shortName evidence="11">Ni-ARD</shortName>
        <ecNumber evidence="11">1.13.11.53</ecNumber>
    </alternativeName>
</protein>
<dbReference type="EC" id="1.13.11.54" evidence="11"/>
<dbReference type="GO" id="GO:0005634">
    <property type="term" value="C:nucleus"/>
    <property type="evidence" value="ECO:0007669"/>
    <property type="project" value="UniProtKB-SubCell"/>
</dbReference>
<evidence type="ECO:0000256" key="2">
    <source>
        <dbReference type="ARBA" id="ARBA00022490"/>
    </source>
</evidence>
<keyword evidence="12" id="KW-1133">Transmembrane helix</keyword>
<evidence type="ECO:0000313" key="14">
    <source>
        <dbReference type="Proteomes" id="UP000186594"/>
    </source>
</evidence>
<gene>
    <name evidence="11" type="primary">ADI1</name>
    <name evidence="13" type="ORF">NEOLI_000659</name>
</gene>
<dbReference type="STRING" id="1198029.A0A1U7LSZ9"/>
<evidence type="ECO:0000256" key="12">
    <source>
        <dbReference type="SAM" id="Phobius"/>
    </source>
</evidence>
<feature type="binding site" evidence="11">
    <location>
        <position position="97"/>
    </location>
    <ligand>
        <name>Ni(2+)</name>
        <dbReference type="ChEBI" id="CHEBI:49786"/>
        <note>for nickel-dependent acireductone dioxygenase activity</note>
    </ligand>
</feature>
<dbReference type="GO" id="GO:0019509">
    <property type="term" value="P:L-methionine salvage from methylthioadenosine"/>
    <property type="evidence" value="ECO:0007669"/>
    <property type="project" value="UniProtKB-UniRule"/>
</dbReference>
<feature type="binding site" evidence="11">
    <location>
        <position position="103"/>
    </location>
    <ligand>
        <name>Fe(2+)</name>
        <dbReference type="ChEBI" id="CHEBI:29033"/>
        <note>for iron-dependent acireductone dioxygenase activity</note>
    </ligand>
</feature>
<evidence type="ECO:0000256" key="4">
    <source>
        <dbReference type="ARBA" id="ARBA00022605"/>
    </source>
</evidence>
<keyword evidence="8 11" id="KW-0408">Iron</keyword>
<dbReference type="Pfam" id="PF03079">
    <property type="entry name" value="ARD"/>
    <property type="match status" value="1"/>
</dbReference>
<dbReference type="EMBL" id="LXFE01000322">
    <property type="protein sequence ID" value="OLL25774.1"/>
    <property type="molecule type" value="Genomic_DNA"/>
</dbReference>
<comment type="cofactor">
    <cofactor evidence="11">
        <name>Fe(2+)</name>
        <dbReference type="ChEBI" id="CHEBI:29033"/>
    </cofactor>
    <cofactor evidence="11">
        <name>Ni(2+)</name>
        <dbReference type="ChEBI" id="CHEBI:49786"/>
    </cofactor>
    <text evidence="11">Binds either 1 Fe or Ni cation per monomer. Iron-binding promotes an acireductone dioxygenase reaction producing 2-keto-4-methylthiobutyrate, while nickel-binding promotes an acireductone dioxygenase reaction producing 3-(methylsulfanyl)propanoate.</text>
</comment>
<dbReference type="UniPathway" id="UPA00904">
    <property type="reaction ID" value="UER00878"/>
</dbReference>
<keyword evidence="6 11" id="KW-0223">Dioxygenase</keyword>
<feature type="binding site" evidence="11">
    <location>
        <position position="103"/>
    </location>
    <ligand>
        <name>Ni(2+)</name>
        <dbReference type="ChEBI" id="CHEBI:49786"/>
        <note>for nickel-dependent acireductone dioxygenase activity</note>
    </ligand>
</feature>
<proteinExistence type="inferred from homology"/>
<dbReference type="FunFam" id="2.60.120.10:FF:000099">
    <property type="entry name" value="1,2-dihydroxy-3-keto-5-methylthiopentene dioxygenase"/>
    <property type="match status" value="1"/>
</dbReference>
<feature type="binding site" evidence="11">
    <location>
        <position position="142"/>
    </location>
    <ligand>
        <name>Ni(2+)</name>
        <dbReference type="ChEBI" id="CHEBI:49786"/>
        <note>for nickel-dependent acireductone dioxygenase activity</note>
    </ligand>
</feature>
<dbReference type="AlphaFoldDB" id="A0A1U7LSZ9"/>
<dbReference type="InterPro" id="IPR014710">
    <property type="entry name" value="RmlC-like_jellyroll"/>
</dbReference>
<evidence type="ECO:0000256" key="7">
    <source>
        <dbReference type="ARBA" id="ARBA00023002"/>
    </source>
</evidence>
<evidence type="ECO:0000256" key="8">
    <source>
        <dbReference type="ARBA" id="ARBA00023004"/>
    </source>
</evidence>
<dbReference type="GO" id="GO:0005737">
    <property type="term" value="C:cytoplasm"/>
    <property type="evidence" value="ECO:0007669"/>
    <property type="project" value="UniProtKB-SubCell"/>
</dbReference>
<dbReference type="GO" id="GO:0010308">
    <property type="term" value="F:acireductone dioxygenase (Ni2+-requiring) activity"/>
    <property type="evidence" value="ECO:0007669"/>
    <property type="project" value="UniProtKB-UniRule"/>
</dbReference>
<keyword evidence="12" id="KW-0472">Membrane</keyword>
<keyword evidence="12" id="KW-0812">Transmembrane</keyword>
<keyword evidence="5 11" id="KW-0479">Metal-binding</keyword>
<keyword evidence="9 11" id="KW-0486">Methionine biosynthesis</keyword>
<evidence type="ECO:0000256" key="10">
    <source>
        <dbReference type="ARBA" id="ARBA00023242"/>
    </source>
</evidence>
<dbReference type="Gene3D" id="2.60.120.10">
    <property type="entry name" value="Jelly Rolls"/>
    <property type="match status" value="1"/>
</dbReference>
<dbReference type="SUPFAM" id="SSF51182">
    <property type="entry name" value="RmlC-like cupins"/>
    <property type="match status" value="1"/>
</dbReference>
<dbReference type="InterPro" id="IPR011051">
    <property type="entry name" value="RmlC_Cupin_sf"/>
</dbReference>
<dbReference type="OMA" id="EWIRIHI"/>
<keyword evidence="7 11" id="KW-0560">Oxidoreductase</keyword>
<comment type="pathway">
    <text evidence="11">Amino-acid biosynthesis; L-methionine biosynthesis via salvage pathway; L-methionine from S-methyl-5-thio-alpha-D-ribose 1-phosphate: step 5/6.</text>
</comment>
<evidence type="ECO:0000256" key="11">
    <source>
        <dbReference type="HAMAP-Rule" id="MF_03154"/>
    </source>
</evidence>
<evidence type="ECO:0000256" key="9">
    <source>
        <dbReference type="ARBA" id="ARBA00023167"/>
    </source>
</evidence>
<dbReference type="PANTHER" id="PTHR23418:SF0">
    <property type="entry name" value="ACIREDUCTONE DIOXYGENASE"/>
    <property type="match status" value="1"/>
</dbReference>
<feature type="binding site" evidence="11">
    <location>
        <position position="142"/>
    </location>
    <ligand>
        <name>Fe(2+)</name>
        <dbReference type="ChEBI" id="CHEBI:29033"/>
        <note>for iron-dependent acireductone dioxygenase activity</note>
    </ligand>
</feature>
<evidence type="ECO:0000256" key="5">
    <source>
        <dbReference type="ARBA" id="ARBA00022723"/>
    </source>
</evidence>
<dbReference type="InterPro" id="IPR004313">
    <property type="entry name" value="ARD"/>
</dbReference>
<dbReference type="CDD" id="cd02232">
    <property type="entry name" value="cupin_ARD"/>
    <property type="match status" value="1"/>
</dbReference>
<comment type="catalytic activity">
    <reaction evidence="1 11">
        <text>1,2-dihydroxy-5-(methylsulfanyl)pent-1-en-3-one + O2 = 4-methylsulfanyl-2-oxobutanoate + formate + 2 H(+)</text>
        <dbReference type="Rhea" id="RHEA:24504"/>
        <dbReference type="ChEBI" id="CHEBI:15378"/>
        <dbReference type="ChEBI" id="CHEBI:15379"/>
        <dbReference type="ChEBI" id="CHEBI:15740"/>
        <dbReference type="ChEBI" id="CHEBI:16723"/>
        <dbReference type="ChEBI" id="CHEBI:49252"/>
        <dbReference type="EC" id="1.13.11.54"/>
    </reaction>
</comment>
<comment type="similarity">
    <text evidence="11">Belongs to the acireductone dioxygenase (ARD) family.</text>
</comment>
<feature type="transmembrane region" description="Helical" evidence="12">
    <location>
        <begin position="189"/>
        <end position="210"/>
    </location>
</feature>
<name>A0A1U7LSZ9_NEOID</name>
<comment type="catalytic activity">
    <reaction evidence="11">
        <text>1,2-dihydroxy-5-(methylsulfanyl)pent-1-en-3-one + O2 = 3-(methylsulfanyl)propanoate + CO + formate + 2 H(+)</text>
        <dbReference type="Rhea" id="RHEA:14161"/>
        <dbReference type="ChEBI" id="CHEBI:15378"/>
        <dbReference type="ChEBI" id="CHEBI:15379"/>
        <dbReference type="ChEBI" id="CHEBI:15740"/>
        <dbReference type="ChEBI" id="CHEBI:17245"/>
        <dbReference type="ChEBI" id="CHEBI:49016"/>
        <dbReference type="ChEBI" id="CHEBI:49252"/>
        <dbReference type="EC" id="1.13.11.53"/>
    </reaction>
</comment>
<feature type="binding site" evidence="11">
    <location>
        <position position="99"/>
    </location>
    <ligand>
        <name>Ni(2+)</name>
        <dbReference type="ChEBI" id="CHEBI:49786"/>
        <note>for nickel-dependent acireductone dioxygenase activity</note>
    </ligand>
</feature>
<evidence type="ECO:0000256" key="3">
    <source>
        <dbReference type="ARBA" id="ARBA00022596"/>
    </source>
</evidence>
<dbReference type="InterPro" id="IPR027496">
    <property type="entry name" value="ARD_euk"/>
</dbReference>
<dbReference type="GO" id="GO:0016151">
    <property type="term" value="F:nickel cation binding"/>
    <property type="evidence" value="ECO:0007669"/>
    <property type="project" value="UniProtKB-UniRule"/>
</dbReference>
<dbReference type="GO" id="GO:0010309">
    <property type="term" value="F:acireductone dioxygenase [iron(II)-requiring] activity"/>
    <property type="evidence" value="ECO:0007669"/>
    <property type="project" value="UniProtKB-UniRule"/>
</dbReference>
<comment type="caution">
    <text evidence="13">The sequence shown here is derived from an EMBL/GenBank/DDBJ whole genome shotgun (WGS) entry which is preliminary data.</text>
</comment>
<feature type="binding site" evidence="11">
    <location>
        <position position="97"/>
    </location>
    <ligand>
        <name>Fe(2+)</name>
        <dbReference type="ChEBI" id="CHEBI:29033"/>
        <note>for iron-dependent acireductone dioxygenase activity</note>
    </ligand>
</feature>
<comment type="function">
    <text evidence="11">Catalyzes 2 different reactions between oxygen and the acireductone 1,2-dihydroxy-3-keto-5-methylthiopentene (DHK-MTPene) depending upon the metal bound in the active site. Fe-containing acireductone dioxygenase (Fe-ARD) produces formate and 2-keto-4-methylthiobutyrate (KMTB), the alpha-ketoacid precursor of methionine in the methionine recycle pathway. Ni-containing acireductone dioxygenase (Ni-ARD) produces methylthiopropionate, carbon monoxide and formate, and does not lie on the methionine recycle pathway.</text>
</comment>
<keyword evidence="10 11" id="KW-0539">Nucleus</keyword>
<reference evidence="13 14" key="1">
    <citation type="submission" date="2016-04" db="EMBL/GenBank/DDBJ databases">
        <title>Evolutionary innovation and constraint leading to complex multicellularity in the Ascomycota.</title>
        <authorList>
            <person name="Cisse O."/>
            <person name="Nguyen A."/>
            <person name="Hewitt D.A."/>
            <person name="Jedd G."/>
            <person name="Stajich J.E."/>
        </authorList>
    </citation>
    <scope>NUCLEOTIDE SEQUENCE [LARGE SCALE GENOMIC DNA]</scope>
    <source>
        <strain evidence="13 14">DAH-3</strain>
    </source>
</reference>